<evidence type="ECO:0000313" key="1">
    <source>
        <dbReference type="Proteomes" id="UP001652661"/>
    </source>
</evidence>
<name>A0A6P4IUW8_DROKI</name>
<dbReference type="Proteomes" id="UP001652661">
    <property type="component" value="Chromosome 2L"/>
</dbReference>
<reference evidence="2" key="2">
    <citation type="submission" date="2025-08" db="UniProtKB">
        <authorList>
            <consortium name="RefSeq"/>
        </authorList>
    </citation>
    <scope>IDENTIFICATION</scope>
    <source>
        <strain evidence="2">14028-0561.14</strain>
        <tissue evidence="2">Whole fly</tissue>
    </source>
</reference>
<sequence length="573" mass="64435">MYALLRRFAGVSTSSGALRCYASFTPRDVLRQSSDETGTLLTRFAKHIALERYRDREHVLPKTTVRYADYFPITDDHYFQRSVRKTDAAQLPALIIQASSYRSNAAVPMYAAALNALDNHAADQLEKMDTSTVLETLYSFLFLIPGWMKRTDFFQAAVQRLAKEDFRDNKERFVQVCFYLGLQKKQAQASNDFQQLLEEQLAGHLPALSDLDLAMISNAAYKTSTLVTGEARSLYESALVKATLDLELDAESSALLVSFVKALRLQRVKNVRVCQHLQDICMDPGQIALIDPRGLAHIFAFFAEQLWDEKHCLAIVVERLMNLLKPGDLRAKDLATFLWASAQLDFELSEPQIRQLELAALRKLDHGEYDYYPDNLVDTCLSLCTLGYYSKDLINAAEELKAAQRRQRVQPKVDSRLIVLRSAIAIEQPALGKLKAEQAFKEFDRAPGYLLKERKDLTKYAQELSEDADVEGVDLVCPISGVNLPSLRVQTMGEQPSVYFVELLTADQTLKFSKKSTSLLRLKKRLLESLGQKVVVLRTADMATSAKELQQLVSPATAVEASEEPEAAQGLRS</sequence>
<accession>A0A6P4IUW8</accession>
<dbReference type="RefSeq" id="XP_017032812.1">
    <property type="nucleotide sequence ID" value="XM_017177323.3"/>
</dbReference>
<dbReference type="OrthoDB" id="6579040at2759"/>
<proteinExistence type="predicted"/>
<gene>
    <name evidence="2" type="primary">LOC108082046</name>
</gene>
<dbReference type="AlphaFoldDB" id="A0A6P4IUW8"/>
<dbReference type="GeneID" id="108082046"/>
<organism evidence="1 2">
    <name type="scientific">Drosophila kikkawai</name>
    <name type="common">Fruit fly</name>
    <dbReference type="NCBI Taxonomy" id="30033"/>
    <lineage>
        <taxon>Eukaryota</taxon>
        <taxon>Metazoa</taxon>
        <taxon>Ecdysozoa</taxon>
        <taxon>Arthropoda</taxon>
        <taxon>Hexapoda</taxon>
        <taxon>Insecta</taxon>
        <taxon>Pterygota</taxon>
        <taxon>Neoptera</taxon>
        <taxon>Endopterygota</taxon>
        <taxon>Diptera</taxon>
        <taxon>Brachycera</taxon>
        <taxon>Muscomorpha</taxon>
        <taxon>Ephydroidea</taxon>
        <taxon>Drosophilidae</taxon>
        <taxon>Drosophila</taxon>
        <taxon>Sophophora</taxon>
    </lineage>
</organism>
<reference evidence="1" key="1">
    <citation type="submission" date="2025-05" db="UniProtKB">
        <authorList>
            <consortium name="RefSeq"/>
        </authorList>
    </citation>
    <scope>NUCLEOTIDE SEQUENCE [LARGE SCALE GENOMIC DNA]</scope>
    <source>
        <strain evidence="1">14028-0561.14</strain>
    </source>
</reference>
<evidence type="ECO:0000313" key="2">
    <source>
        <dbReference type="RefSeq" id="XP_017032812.1"/>
    </source>
</evidence>
<dbReference type="OMA" id="GHHSKQL"/>
<protein>
    <submittedName>
        <fullName evidence="2">Uncharacterized protein</fullName>
    </submittedName>
</protein>
<keyword evidence="1" id="KW-1185">Reference proteome</keyword>